<dbReference type="PANTHER" id="PTHR45766">
    <property type="entry name" value="DNA ANNEALING HELICASE AND ENDONUCLEASE ZRANB3 FAMILY MEMBER"/>
    <property type="match status" value="1"/>
</dbReference>
<dbReference type="GO" id="GO:0003677">
    <property type="term" value="F:DNA binding"/>
    <property type="evidence" value="ECO:0007669"/>
    <property type="project" value="InterPro"/>
</dbReference>
<feature type="domain" description="Helicase C-terminal" evidence="4">
    <location>
        <begin position="639"/>
        <end position="799"/>
    </location>
</feature>
<dbReference type="Pfam" id="PF04851">
    <property type="entry name" value="ResIII"/>
    <property type="match status" value="1"/>
</dbReference>
<dbReference type="GO" id="GO:0016787">
    <property type="term" value="F:hydrolase activity"/>
    <property type="evidence" value="ECO:0007669"/>
    <property type="project" value="UniProtKB-KW"/>
</dbReference>
<evidence type="ECO:0000259" key="3">
    <source>
        <dbReference type="PROSITE" id="PS51192"/>
    </source>
</evidence>
<keyword evidence="5" id="KW-0547">Nucleotide-binding</keyword>
<evidence type="ECO:0000256" key="1">
    <source>
        <dbReference type="ARBA" id="ARBA00022801"/>
    </source>
</evidence>
<sequence>MQARQAEGVAGLWNKLAQHDAALLADEVGTGKTLQVLGVMAMLWRMKPGARVLVMAPNREICRHWQREYEQFVASHYRQSDNRVRRTDNGAPVHAALLAPRLADLADACVNQESRFFLTTIHTLSHLLGSEHEPGNSDADRPGAAAAEASKLHDRIREAFDGEGFDLLVLDEAHYFRNSHRGSLRAAAAKAFFGQPPGRLARRSLLMTATPSHGSMADITRILSLVAEVEGESPEHALKKYALRRLRRMQGRDTSHDKYSYRCEKVLPVDFSDPRAEMFFALYQKMLVEQQQVAGGRRYLYGYLEGFESFSVEADKSQEDAPDDASHPDYHGAPDTRILKRLSQMLGGLPPHPKYDELIRACVPQDIFAIPDASDNALHQHKHLVFVRRIPSVREITARVNARYDEQMAAKIIAAWKLAKPKSKLIAWRDTRWSRAAFNRLFRFKDQEPRDGLPTAMDSALAPPEEGDPVVYSQIAQLFVEKASGEAPTDCSLFRSRLRRPESAFSLLLEPASDYRQGTYTEHHRRLAGDRERDEYLSATLAARTGEVSSEGVIPLVGFAMPMPTLWGMIVDLLERSKAPQLGFLDKIIANPALAESFGQYVKHGFMYASPVIVELYCWYVEFRSGETQVASAQERYLAFTRFIRPRLAQSLVPAYFCAALETFEQLYRRVPGVMRKEWRSLIGLSSPGFYASGEVNDRQRLIIGFNSPFYPNVLASTSVLQEGVDLHLQCSKVHHYGIAWTPGDNEQRVGRVDRMFGKVNAHLQRDGRAELAIHYPYLARSFDEEQLASFIRQKYDVEDRMDACKQKEVHSDIDLRHATDGWQAFLRRPDTGRGVADNGDPYPFEPDERPKKDYQLDPRDG</sequence>
<dbReference type="Gene3D" id="3.40.50.300">
    <property type="entry name" value="P-loop containing nucleotide triphosphate hydrolases"/>
    <property type="match status" value="2"/>
</dbReference>
<reference evidence="5 6" key="1">
    <citation type="journal article" date="2013" name="Front. Microbiol.">
        <title>The genome of the endophytic bacterium H. frisingense GSF30(T) identifies diverse strategies in the Herbaspirillum genus to interact with plants.</title>
        <authorList>
            <person name="Straub D."/>
            <person name="Rothballer M."/>
            <person name="Hartmann A."/>
            <person name="Ludewig U."/>
        </authorList>
    </citation>
    <scope>NUCLEOTIDE SEQUENCE [LARGE SCALE GENOMIC DNA]</scope>
    <source>
        <strain evidence="5 6">GSF30</strain>
    </source>
</reference>
<accession>A0AAI9IB49</accession>
<dbReference type="AlphaFoldDB" id="A0AAI9IB49"/>
<evidence type="ECO:0000259" key="4">
    <source>
        <dbReference type="PROSITE" id="PS51194"/>
    </source>
</evidence>
<evidence type="ECO:0000313" key="5">
    <source>
        <dbReference type="EMBL" id="EOA02928.1"/>
    </source>
</evidence>
<keyword evidence="5" id="KW-0347">Helicase</keyword>
<dbReference type="InterPro" id="IPR027417">
    <property type="entry name" value="P-loop_NTPase"/>
</dbReference>
<feature type="compositionally biased region" description="Basic and acidic residues" evidence="2">
    <location>
        <begin position="847"/>
        <end position="862"/>
    </location>
</feature>
<feature type="region of interest" description="Disordered" evidence="2">
    <location>
        <begin position="829"/>
        <end position="862"/>
    </location>
</feature>
<proteinExistence type="predicted"/>
<dbReference type="GO" id="GO:0005524">
    <property type="term" value="F:ATP binding"/>
    <property type="evidence" value="ECO:0007669"/>
    <property type="project" value="InterPro"/>
</dbReference>
<dbReference type="InterPro" id="IPR001650">
    <property type="entry name" value="Helicase_C-like"/>
</dbReference>
<dbReference type="PROSITE" id="PS51192">
    <property type="entry name" value="HELICASE_ATP_BIND_1"/>
    <property type="match status" value="1"/>
</dbReference>
<keyword evidence="5" id="KW-0067">ATP-binding</keyword>
<dbReference type="PROSITE" id="PS51194">
    <property type="entry name" value="HELICASE_CTER"/>
    <property type="match status" value="1"/>
</dbReference>
<organism evidence="5 6">
    <name type="scientific">Herbaspirillum frisingense GSF30</name>
    <dbReference type="NCBI Taxonomy" id="864073"/>
    <lineage>
        <taxon>Bacteria</taxon>
        <taxon>Pseudomonadati</taxon>
        <taxon>Pseudomonadota</taxon>
        <taxon>Betaproteobacteria</taxon>
        <taxon>Burkholderiales</taxon>
        <taxon>Oxalobacteraceae</taxon>
        <taxon>Herbaspirillum</taxon>
    </lineage>
</organism>
<dbReference type="Proteomes" id="UP000006772">
    <property type="component" value="Unassembled WGS sequence"/>
</dbReference>
<keyword evidence="1" id="KW-0378">Hydrolase</keyword>
<dbReference type="GO" id="GO:0004386">
    <property type="term" value="F:helicase activity"/>
    <property type="evidence" value="ECO:0007669"/>
    <property type="project" value="UniProtKB-KW"/>
</dbReference>
<feature type="region of interest" description="Disordered" evidence="2">
    <location>
        <begin position="314"/>
        <end position="333"/>
    </location>
</feature>
<comment type="caution">
    <text evidence="5">The sequence shown here is derived from an EMBL/GenBank/DDBJ whole genome shotgun (WGS) entry which is preliminary data.</text>
</comment>
<dbReference type="InterPro" id="IPR014001">
    <property type="entry name" value="Helicase_ATP-bd"/>
</dbReference>
<dbReference type="PANTHER" id="PTHR45766:SF6">
    <property type="entry name" value="SWI_SNF-RELATED MATRIX-ASSOCIATED ACTIN-DEPENDENT REGULATOR OF CHROMATIN SUBFAMILY A-LIKE PROTEIN 1"/>
    <property type="match status" value="1"/>
</dbReference>
<dbReference type="GO" id="GO:0031297">
    <property type="term" value="P:replication fork processing"/>
    <property type="evidence" value="ECO:0007669"/>
    <property type="project" value="TreeGrafter"/>
</dbReference>
<name>A0AAI9IB49_9BURK</name>
<dbReference type="SMART" id="SM00490">
    <property type="entry name" value="HELICc"/>
    <property type="match status" value="1"/>
</dbReference>
<gene>
    <name evidence="5" type="ORF">HFRIS_019990</name>
</gene>
<feature type="compositionally biased region" description="Basic and acidic residues" evidence="2">
    <location>
        <begin position="129"/>
        <end position="141"/>
    </location>
</feature>
<protein>
    <submittedName>
        <fullName evidence="5">Helicase domain-containing protein</fullName>
    </submittedName>
</protein>
<dbReference type="Pfam" id="PF00271">
    <property type="entry name" value="Helicase_C"/>
    <property type="match status" value="1"/>
</dbReference>
<feature type="region of interest" description="Disordered" evidence="2">
    <location>
        <begin position="129"/>
        <end position="148"/>
    </location>
</feature>
<dbReference type="SUPFAM" id="SSF52540">
    <property type="entry name" value="P-loop containing nucleoside triphosphate hydrolases"/>
    <property type="match status" value="2"/>
</dbReference>
<dbReference type="GO" id="GO:0006281">
    <property type="term" value="P:DNA repair"/>
    <property type="evidence" value="ECO:0007669"/>
    <property type="project" value="TreeGrafter"/>
</dbReference>
<evidence type="ECO:0000313" key="6">
    <source>
        <dbReference type="Proteomes" id="UP000006772"/>
    </source>
</evidence>
<evidence type="ECO:0000256" key="2">
    <source>
        <dbReference type="SAM" id="MobiDB-lite"/>
    </source>
</evidence>
<dbReference type="InterPro" id="IPR006935">
    <property type="entry name" value="Helicase/UvrB_N"/>
</dbReference>
<feature type="domain" description="Helicase ATP-binding" evidence="3">
    <location>
        <begin position="13"/>
        <end position="229"/>
    </location>
</feature>
<dbReference type="EMBL" id="AEEC02000036">
    <property type="protein sequence ID" value="EOA02928.1"/>
    <property type="molecule type" value="Genomic_DNA"/>
</dbReference>
<dbReference type="SMART" id="SM00487">
    <property type="entry name" value="DEXDc"/>
    <property type="match status" value="1"/>
</dbReference>